<evidence type="ECO:0000313" key="5">
    <source>
        <dbReference type="Proteomes" id="UP001615550"/>
    </source>
</evidence>
<gene>
    <name evidence="4" type="ORF">ACD661_06795</name>
</gene>
<feature type="repeat" description="ANK" evidence="3">
    <location>
        <begin position="438"/>
        <end position="474"/>
    </location>
</feature>
<dbReference type="Proteomes" id="UP001615550">
    <property type="component" value="Unassembled WGS sequence"/>
</dbReference>
<accession>A0ABW8D6D5</accession>
<sequence>MATLTHLDLYKLGTLLDYPLSDRGLCHGVALMAIQALLAVDEKSFFKRLDFIASYRSNFARLKEEIEEAKKKALSTIPPIEEATQKLLDILAFFDGIELYLVPQKHADLFDGVISQEDITTIYPLISSEKLKGTKLTHLFNRPFAFDKTNLKDYLNELANIFDDTTMFPPILLRNIDHSICLKYDKSDTWLYIDINDFGQQENTTYFRNLNREELADNIFKSFGPAPYPHVVMNVEVLTTKENYLLQSALEHLHAQHPITAEQAKMHDHLHTGLLFLACRHGNLGVVQELFQQPDALINTKTPNGETPLLIACAKGYLEIAQTLIAHRNTLVNESNLKKQSPLSFACAKKYTKIAQALLERRDTLVNEPNVIGETPLYIACEYECHDIVLLLIAREDILVDQGNMDGVTPLCLISFVGRVDIAETLLQKANINHPSYSGNTPFHYACASPDSPENPLMIQLLLNRGASLTMQNEEEQTALDIAFEWNNEIAISMLLEFTLENGLAPDKVMSLDTFETRAPWLAENYPAFTGRMSQVKPQLKGRELSFFNHTPVGSEFIYDNTHENNMEKR</sequence>
<evidence type="ECO:0000313" key="4">
    <source>
        <dbReference type="EMBL" id="MFJ1268258.1"/>
    </source>
</evidence>
<dbReference type="EMBL" id="JBGORX010000001">
    <property type="protein sequence ID" value="MFJ1268258.1"/>
    <property type="molecule type" value="Genomic_DNA"/>
</dbReference>
<dbReference type="InterPro" id="IPR002110">
    <property type="entry name" value="Ankyrin_rpt"/>
</dbReference>
<reference evidence="4 5" key="1">
    <citation type="submission" date="2024-08" db="EMBL/GenBank/DDBJ databases">
        <title>Draft Genome Sequence of Legionella lytica strain DSB2004, Isolated From a Fire Sprinkler System.</title>
        <authorList>
            <person name="Everhart A.D."/>
            <person name="Kidane D.T."/>
            <person name="Farone A.L."/>
            <person name="Farone M.B."/>
        </authorList>
    </citation>
    <scope>NUCLEOTIDE SEQUENCE [LARGE SCALE GENOMIC DNA]</scope>
    <source>
        <strain evidence="4 5">DSB2004</strain>
    </source>
</reference>
<dbReference type="SUPFAM" id="SSF48403">
    <property type="entry name" value="Ankyrin repeat"/>
    <property type="match status" value="1"/>
</dbReference>
<dbReference type="PROSITE" id="PS50088">
    <property type="entry name" value="ANK_REPEAT"/>
    <property type="match status" value="2"/>
</dbReference>
<dbReference type="PANTHER" id="PTHR24126:SF14">
    <property type="entry name" value="ANK_REP_REGION DOMAIN-CONTAINING PROTEIN"/>
    <property type="match status" value="1"/>
</dbReference>
<dbReference type="Gene3D" id="1.25.40.20">
    <property type="entry name" value="Ankyrin repeat-containing domain"/>
    <property type="match status" value="2"/>
</dbReference>
<dbReference type="PRINTS" id="PR01415">
    <property type="entry name" value="ANKYRIN"/>
</dbReference>
<dbReference type="SMART" id="SM00248">
    <property type="entry name" value="ANK"/>
    <property type="match status" value="7"/>
</dbReference>
<dbReference type="Pfam" id="PF00023">
    <property type="entry name" value="Ank"/>
    <property type="match status" value="1"/>
</dbReference>
<keyword evidence="1" id="KW-0677">Repeat</keyword>
<dbReference type="InterPro" id="IPR036770">
    <property type="entry name" value="Ankyrin_rpt-contain_sf"/>
</dbReference>
<evidence type="ECO:0000256" key="3">
    <source>
        <dbReference type="PROSITE-ProRule" id="PRU00023"/>
    </source>
</evidence>
<proteinExistence type="predicted"/>
<dbReference type="RefSeq" id="WP_400187071.1">
    <property type="nucleotide sequence ID" value="NZ_JBGORX010000001.1"/>
</dbReference>
<feature type="repeat" description="ANK" evidence="3">
    <location>
        <begin position="304"/>
        <end position="336"/>
    </location>
</feature>
<keyword evidence="2 3" id="KW-0040">ANK repeat</keyword>
<evidence type="ECO:0000256" key="2">
    <source>
        <dbReference type="ARBA" id="ARBA00023043"/>
    </source>
</evidence>
<evidence type="ECO:0000256" key="1">
    <source>
        <dbReference type="ARBA" id="ARBA00022737"/>
    </source>
</evidence>
<dbReference type="PROSITE" id="PS50297">
    <property type="entry name" value="ANK_REP_REGION"/>
    <property type="match status" value="1"/>
</dbReference>
<keyword evidence="5" id="KW-1185">Reference proteome</keyword>
<organism evidence="4 5">
    <name type="scientific">Legionella lytica</name>
    <dbReference type="NCBI Taxonomy" id="96232"/>
    <lineage>
        <taxon>Bacteria</taxon>
        <taxon>Pseudomonadati</taxon>
        <taxon>Pseudomonadota</taxon>
        <taxon>Gammaproteobacteria</taxon>
        <taxon>Legionellales</taxon>
        <taxon>Legionellaceae</taxon>
        <taxon>Legionella</taxon>
    </lineage>
</organism>
<dbReference type="PANTHER" id="PTHR24126">
    <property type="entry name" value="ANKYRIN REPEAT, PH AND SEC7 DOMAIN CONTAINING PROTEIN SECG-RELATED"/>
    <property type="match status" value="1"/>
</dbReference>
<name>A0ABW8D6D5_9GAMM</name>
<comment type="caution">
    <text evidence="4">The sequence shown here is derived from an EMBL/GenBank/DDBJ whole genome shotgun (WGS) entry which is preliminary data.</text>
</comment>
<dbReference type="Pfam" id="PF12796">
    <property type="entry name" value="Ank_2"/>
    <property type="match status" value="2"/>
</dbReference>
<protein>
    <submittedName>
        <fullName evidence="4">Ankyrin repeat domain-containing protein</fullName>
    </submittedName>
</protein>